<dbReference type="InParanoid" id="A0A1E7FP45"/>
<dbReference type="Gene3D" id="3.30.40.10">
    <property type="entry name" value="Zinc/RING finger domain, C3HC4 (zinc finger)"/>
    <property type="match status" value="1"/>
</dbReference>
<keyword evidence="3" id="KW-0862">Zinc</keyword>
<feature type="domain" description="PHD-type" evidence="4">
    <location>
        <begin position="7"/>
        <end position="51"/>
    </location>
</feature>
<dbReference type="SUPFAM" id="SSF57903">
    <property type="entry name" value="FYVE/PHD zinc finger"/>
    <property type="match status" value="1"/>
</dbReference>
<sequence length="51" mass="5763">MLDDDLCVEPHSSDVESTVLLCDACEGNYNIDRLSPPLYDVPKGDWYCPRC</sequence>
<evidence type="ECO:0000313" key="5">
    <source>
        <dbReference type="EMBL" id="OEU19940.1"/>
    </source>
</evidence>
<dbReference type="PANTHER" id="PTHR47162">
    <property type="entry name" value="OS02G0192300 PROTEIN"/>
    <property type="match status" value="1"/>
</dbReference>
<organism evidence="5 6">
    <name type="scientific">Fragilariopsis cylindrus CCMP1102</name>
    <dbReference type="NCBI Taxonomy" id="635003"/>
    <lineage>
        <taxon>Eukaryota</taxon>
        <taxon>Sar</taxon>
        <taxon>Stramenopiles</taxon>
        <taxon>Ochrophyta</taxon>
        <taxon>Bacillariophyta</taxon>
        <taxon>Bacillariophyceae</taxon>
        <taxon>Bacillariophycidae</taxon>
        <taxon>Bacillariales</taxon>
        <taxon>Bacillariaceae</taxon>
        <taxon>Fragilariopsis</taxon>
    </lineage>
</organism>
<keyword evidence="2" id="KW-0863">Zinc-finger</keyword>
<dbReference type="KEGG" id="fcy:FRACYDRAFT_181953"/>
<evidence type="ECO:0000256" key="1">
    <source>
        <dbReference type="ARBA" id="ARBA00022723"/>
    </source>
</evidence>
<keyword evidence="6" id="KW-1185">Reference proteome</keyword>
<dbReference type="GO" id="GO:0008270">
    <property type="term" value="F:zinc ion binding"/>
    <property type="evidence" value="ECO:0007669"/>
    <property type="project" value="UniProtKB-KW"/>
</dbReference>
<protein>
    <recommendedName>
        <fullName evidence="4">PHD-type domain-containing protein</fullName>
    </recommendedName>
</protein>
<keyword evidence="1" id="KW-0479">Metal-binding</keyword>
<feature type="non-terminal residue" evidence="5">
    <location>
        <position position="51"/>
    </location>
</feature>
<dbReference type="OrthoDB" id="124855at2759"/>
<evidence type="ECO:0000256" key="3">
    <source>
        <dbReference type="ARBA" id="ARBA00022833"/>
    </source>
</evidence>
<dbReference type="PANTHER" id="PTHR47162:SF10">
    <property type="entry name" value="METHYL-CPG-BINDING DOMAIN-CONTAINING PROTEIN 9 ISOFORM X1"/>
    <property type="match status" value="1"/>
</dbReference>
<dbReference type="InterPro" id="IPR019787">
    <property type="entry name" value="Znf_PHD-finger"/>
</dbReference>
<dbReference type="AlphaFoldDB" id="A0A1E7FP45"/>
<evidence type="ECO:0000313" key="6">
    <source>
        <dbReference type="Proteomes" id="UP000095751"/>
    </source>
</evidence>
<evidence type="ECO:0000259" key="4">
    <source>
        <dbReference type="Pfam" id="PF00628"/>
    </source>
</evidence>
<dbReference type="Pfam" id="PF00628">
    <property type="entry name" value="PHD"/>
    <property type="match status" value="1"/>
</dbReference>
<reference evidence="5 6" key="1">
    <citation type="submission" date="2016-09" db="EMBL/GenBank/DDBJ databases">
        <title>Extensive genetic diversity and differential bi-allelic expression allows diatom success in the polar Southern Ocean.</title>
        <authorList>
            <consortium name="DOE Joint Genome Institute"/>
            <person name="Mock T."/>
            <person name="Otillar R.P."/>
            <person name="Strauss J."/>
            <person name="Dupont C."/>
            <person name="Frickenhaus S."/>
            <person name="Maumus F."/>
            <person name="Mcmullan M."/>
            <person name="Sanges R."/>
            <person name="Schmutz J."/>
            <person name="Toseland A."/>
            <person name="Valas R."/>
            <person name="Veluchamy A."/>
            <person name="Ward B.J."/>
            <person name="Allen A."/>
            <person name="Barry K."/>
            <person name="Falciatore A."/>
            <person name="Ferrante M."/>
            <person name="Fortunato A.E."/>
            <person name="Gloeckner G."/>
            <person name="Gruber A."/>
            <person name="Hipkin R."/>
            <person name="Janech M."/>
            <person name="Kroth P."/>
            <person name="Leese F."/>
            <person name="Lindquist E."/>
            <person name="Lyon B.R."/>
            <person name="Martin J."/>
            <person name="Mayer C."/>
            <person name="Parker M."/>
            <person name="Quesneville H."/>
            <person name="Raymond J."/>
            <person name="Uhlig C."/>
            <person name="Valentin K.U."/>
            <person name="Worden A.Z."/>
            <person name="Armbrust E.V."/>
            <person name="Bowler C."/>
            <person name="Green B."/>
            <person name="Moulton V."/>
            <person name="Van Oosterhout C."/>
            <person name="Grigoriev I."/>
        </authorList>
    </citation>
    <scope>NUCLEOTIDE SEQUENCE [LARGE SCALE GENOMIC DNA]</scope>
    <source>
        <strain evidence="5 6">CCMP1102</strain>
    </source>
</reference>
<accession>A0A1E7FP45</accession>
<evidence type="ECO:0000256" key="2">
    <source>
        <dbReference type="ARBA" id="ARBA00022771"/>
    </source>
</evidence>
<gene>
    <name evidence="5" type="ORF">FRACYDRAFT_181953</name>
</gene>
<proteinExistence type="predicted"/>
<dbReference type="Proteomes" id="UP000095751">
    <property type="component" value="Unassembled WGS sequence"/>
</dbReference>
<dbReference type="EMBL" id="KV784355">
    <property type="protein sequence ID" value="OEU19940.1"/>
    <property type="molecule type" value="Genomic_DNA"/>
</dbReference>
<dbReference type="InterPro" id="IPR013083">
    <property type="entry name" value="Znf_RING/FYVE/PHD"/>
</dbReference>
<name>A0A1E7FP45_9STRA</name>
<dbReference type="InterPro" id="IPR011011">
    <property type="entry name" value="Znf_FYVE_PHD"/>
</dbReference>